<protein>
    <recommendedName>
        <fullName evidence="3">hydroxymethylglutaryl-CoA lyase</fullName>
        <ecNumber evidence="3">4.1.3.4</ecNumber>
    </recommendedName>
</protein>
<name>A0A6P5S374_PRUAV</name>
<dbReference type="RefSeq" id="XP_021807906.1">
    <property type="nucleotide sequence ID" value="XM_021952214.1"/>
</dbReference>
<dbReference type="NCBIfam" id="NF004283">
    <property type="entry name" value="PRK05692.1"/>
    <property type="match status" value="1"/>
</dbReference>
<dbReference type="PROSITE" id="PS50991">
    <property type="entry name" value="PYR_CT"/>
    <property type="match status" value="1"/>
</dbReference>
<evidence type="ECO:0000256" key="4">
    <source>
        <dbReference type="ARBA" id="ARBA00022723"/>
    </source>
</evidence>
<dbReference type="EC" id="4.1.3.4" evidence="3"/>
<evidence type="ECO:0000256" key="3">
    <source>
        <dbReference type="ARBA" id="ARBA00012910"/>
    </source>
</evidence>
<dbReference type="GeneID" id="110751707"/>
<dbReference type="PANTHER" id="PTHR42738">
    <property type="entry name" value="HYDROXYMETHYLGLUTARYL-COA LYASE"/>
    <property type="match status" value="1"/>
</dbReference>
<evidence type="ECO:0000256" key="2">
    <source>
        <dbReference type="ARBA" id="ARBA00009405"/>
    </source>
</evidence>
<feature type="domain" description="Pyruvate carboxyltransferase" evidence="7">
    <location>
        <begin position="71"/>
        <end position="338"/>
    </location>
</feature>
<dbReference type="Pfam" id="PF00682">
    <property type="entry name" value="HMGL-like"/>
    <property type="match status" value="1"/>
</dbReference>
<dbReference type="Proteomes" id="UP000515124">
    <property type="component" value="Unplaced"/>
</dbReference>
<dbReference type="InterPro" id="IPR000891">
    <property type="entry name" value="PYR_CT"/>
</dbReference>
<reference evidence="9" key="1">
    <citation type="submission" date="2025-08" db="UniProtKB">
        <authorList>
            <consortium name="RefSeq"/>
        </authorList>
    </citation>
    <scope>IDENTIFICATION</scope>
</reference>
<keyword evidence="4" id="KW-0479">Metal-binding</keyword>
<dbReference type="SUPFAM" id="SSF51569">
    <property type="entry name" value="Aldolase"/>
    <property type="match status" value="1"/>
</dbReference>
<dbReference type="UniPathway" id="UPA00896">
    <property type="reaction ID" value="UER00863"/>
</dbReference>
<evidence type="ECO:0000256" key="1">
    <source>
        <dbReference type="ARBA" id="ARBA00005143"/>
    </source>
</evidence>
<comment type="similarity">
    <text evidence="2">Belongs to the HMG-CoA lyase family.</text>
</comment>
<comment type="catalytic activity">
    <reaction evidence="6">
        <text>(3S)-3-hydroxy-3-methylglutaryl-CoA = acetoacetate + acetyl-CoA</text>
        <dbReference type="Rhea" id="RHEA:24404"/>
        <dbReference type="ChEBI" id="CHEBI:13705"/>
        <dbReference type="ChEBI" id="CHEBI:43074"/>
        <dbReference type="ChEBI" id="CHEBI:57288"/>
        <dbReference type="EC" id="4.1.3.4"/>
    </reaction>
</comment>
<accession>A0A6P5S374</accession>
<dbReference type="FunFam" id="3.20.20.70:FF:000038">
    <property type="entry name" value="Hydroxymethylglutaryl-CoA lyase, mitochondrial"/>
    <property type="match status" value="1"/>
</dbReference>
<dbReference type="GO" id="GO:0046951">
    <property type="term" value="P:ketone body biosynthetic process"/>
    <property type="evidence" value="ECO:0007669"/>
    <property type="project" value="TreeGrafter"/>
</dbReference>
<comment type="pathway">
    <text evidence="1">Metabolic intermediate metabolism; (S)-3-hydroxy-3-methylglutaryl-CoA degradation; acetoacetate from (S)-3-hydroxy-3-methylglutaryl-CoA: step 1/1.</text>
</comment>
<dbReference type="CDD" id="cd07938">
    <property type="entry name" value="DRE_TIM_HMGL"/>
    <property type="match status" value="1"/>
</dbReference>
<evidence type="ECO:0000256" key="6">
    <source>
        <dbReference type="ARBA" id="ARBA00049877"/>
    </source>
</evidence>
<dbReference type="InterPro" id="IPR043594">
    <property type="entry name" value="HMGL"/>
</dbReference>
<evidence type="ECO:0000313" key="9">
    <source>
        <dbReference type="RefSeq" id="XP_021807906.1"/>
    </source>
</evidence>
<dbReference type="Gene3D" id="3.20.20.70">
    <property type="entry name" value="Aldolase class I"/>
    <property type="match status" value="1"/>
</dbReference>
<dbReference type="GO" id="GO:0006552">
    <property type="term" value="P:L-leucine catabolic process"/>
    <property type="evidence" value="ECO:0007669"/>
    <property type="project" value="TreeGrafter"/>
</dbReference>
<evidence type="ECO:0000259" key="7">
    <source>
        <dbReference type="PROSITE" id="PS50991"/>
    </source>
</evidence>
<dbReference type="PANTHER" id="PTHR42738:SF15">
    <property type="entry name" value="HYDROXYMETHYLGLUTARYL-COA LYASE"/>
    <property type="match status" value="1"/>
</dbReference>
<dbReference type="InterPro" id="IPR013785">
    <property type="entry name" value="Aldolase_TIM"/>
</dbReference>
<dbReference type="GO" id="GO:0046872">
    <property type="term" value="F:metal ion binding"/>
    <property type="evidence" value="ECO:0007669"/>
    <property type="project" value="UniProtKB-KW"/>
</dbReference>
<evidence type="ECO:0000313" key="8">
    <source>
        <dbReference type="Proteomes" id="UP000515124"/>
    </source>
</evidence>
<dbReference type="AlphaFoldDB" id="A0A6P5S374"/>
<organism evidence="8 9">
    <name type="scientific">Prunus avium</name>
    <name type="common">Cherry</name>
    <name type="synonym">Cerasus avium</name>
    <dbReference type="NCBI Taxonomy" id="42229"/>
    <lineage>
        <taxon>Eukaryota</taxon>
        <taxon>Viridiplantae</taxon>
        <taxon>Streptophyta</taxon>
        <taxon>Embryophyta</taxon>
        <taxon>Tracheophyta</taxon>
        <taxon>Spermatophyta</taxon>
        <taxon>Magnoliopsida</taxon>
        <taxon>eudicotyledons</taxon>
        <taxon>Gunneridae</taxon>
        <taxon>Pentapetalae</taxon>
        <taxon>rosids</taxon>
        <taxon>fabids</taxon>
        <taxon>Rosales</taxon>
        <taxon>Rosaceae</taxon>
        <taxon>Amygdaloideae</taxon>
        <taxon>Amygdaleae</taxon>
        <taxon>Prunus</taxon>
    </lineage>
</organism>
<dbReference type="GO" id="GO:0004419">
    <property type="term" value="F:hydroxymethylglutaryl-CoA lyase activity"/>
    <property type="evidence" value="ECO:0007669"/>
    <property type="project" value="UniProtKB-EC"/>
</dbReference>
<gene>
    <name evidence="9" type="primary">LOC110751707</name>
</gene>
<keyword evidence="5" id="KW-0456">Lyase</keyword>
<evidence type="ECO:0000256" key="5">
    <source>
        <dbReference type="ARBA" id="ARBA00023239"/>
    </source>
</evidence>
<sequence>MFALHEMSRQMRIVCKNGAVSGFGGFFRAAGNDVEGLEASYSSIRRLSSNWNQSSTKEPISNLLKNIPEFVKIVEVGPRDGLQNEKHIVPTAVKVKLIEMLVASGLDVVEATSFVSPKWVPQLADAKDVMKAIRNVEGVRFPVLTPNLKGFEAAVAAGAKEVAIFASASESFSKSNINCSIEDSLLRYHDVATAATKLSIPVRGYISCVVGCPVEGTVLPSQVAYVAKKLYDMGCSDISLGDTIGVGTPGTVIPMLEAVTEVVPTDKLAVHYHDTYGQALSNILASLQMGISTVDSSVSGLGGCPYAKGASGNVATEDVVYMLNGLGVKTNVDLKKLMLAGDFICKHLGRSSGSKTAVAMSKVTAHASKL</sequence>
<proteinExistence type="inferred from homology"/>
<keyword evidence="8" id="KW-1185">Reference proteome</keyword>